<protein>
    <submittedName>
        <fullName evidence="1">Uncharacterized protein</fullName>
    </submittedName>
</protein>
<comment type="caution">
    <text evidence="1">The sequence shown here is derived from an EMBL/GenBank/DDBJ whole genome shotgun (WGS) entry which is preliminary data.</text>
</comment>
<reference evidence="1 2" key="1">
    <citation type="journal article" date="2020" name="Nature">
        <title>Six reference-quality genomes reveal evolution of bat adaptations.</title>
        <authorList>
            <person name="Jebb D."/>
            <person name="Huang Z."/>
            <person name="Pippel M."/>
            <person name="Hughes G.M."/>
            <person name="Lavrichenko K."/>
            <person name="Devanna P."/>
            <person name="Winkler S."/>
            <person name="Jermiin L.S."/>
            <person name="Skirmuntt E.C."/>
            <person name="Katzourakis A."/>
            <person name="Burkitt-Gray L."/>
            <person name="Ray D.A."/>
            <person name="Sullivan K.A.M."/>
            <person name="Roscito J.G."/>
            <person name="Kirilenko B.M."/>
            <person name="Davalos L.M."/>
            <person name="Corthals A.P."/>
            <person name="Power M.L."/>
            <person name="Jones G."/>
            <person name="Ransome R.D."/>
            <person name="Dechmann D.K.N."/>
            <person name="Locatelli A.G."/>
            <person name="Puechmaille S.J."/>
            <person name="Fedrigo O."/>
            <person name="Jarvis E.D."/>
            <person name="Hiller M."/>
            <person name="Vernes S.C."/>
            <person name="Myers E.W."/>
            <person name="Teeling E.C."/>
        </authorList>
    </citation>
    <scope>NUCLEOTIDE SEQUENCE [LARGE SCALE GENOMIC DNA]</scope>
    <source>
        <strain evidence="1">MRhiFer1</strain>
        <tissue evidence="1">Lung</tissue>
    </source>
</reference>
<dbReference type="EMBL" id="JACAGC010000023">
    <property type="protein sequence ID" value="KAF6284479.1"/>
    <property type="molecule type" value="Genomic_DNA"/>
</dbReference>
<organism evidence="1 2">
    <name type="scientific">Rhinolophus ferrumequinum</name>
    <name type="common">Greater horseshoe bat</name>
    <dbReference type="NCBI Taxonomy" id="59479"/>
    <lineage>
        <taxon>Eukaryota</taxon>
        <taxon>Metazoa</taxon>
        <taxon>Chordata</taxon>
        <taxon>Craniata</taxon>
        <taxon>Vertebrata</taxon>
        <taxon>Euteleostomi</taxon>
        <taxon>Mammalia</taxon>
        <taxon>Eutheria</taxon>
        <taxon>Laurasiatheria</taxon>
        <taxon>Chiroptera</taxon>
        <taxon>Yinpterochiroptera</taxon>
        <taxon>Rhinolophoidea</taxon>
        <taxon>Rhinolophidae</taxon>
        <taxon>Rhinolophinae</taxon>
        <taxon>Rhinolophus</taxon>
    </lineage>
</organism>
<name>A0A7J7S804_RHIFE</name>
<evidence type="ECO:0000313" key="1">
    <source>
        <dbReference type="EMBL" id="KAF6284479.1"/>
    </source>
</evidence>
<dbReference type="AlphaFoldDB" id="A0A7J7S804"/>
<proteinExistence type="predicted"/>
<gene>
    <name evidence="1" type="ORF">mRhiFer1_009239</name>
</gene>
<dbReference type="Proteomes" id="UP000585614">
    <property type="component" value="Unassembled WGS sequence"/>
</dbReference>
<sequence length="139" mass="15481">MSSITSVPHPEVVLLLQNWKKKPADSTFSRLYCLENAALICPTDTYTQFHPSIYLVLVLPEDTTSYQIEQASSLDIKGNPIIPVFILQCLLRGLSDLPSMFTGSSRLNPVVTFYLQFPECISSLFVVSKQGRNVISSLP</sequence>
<accession>A0A7J7S804</accession>
<evidence type="ECO:0000313" key="2">
    <source>
        <dbReference type="Proteomes" id="UP000585614"/>
    </source>
</evidence>